<comment type="caution">
    <text evidence="6">The sequence shown here is derived from an EMBL/GenBank/DDBJ whole genome shotgun (WGS) entry which is preliminary data.</text>
</comment>
<dbReference type="InterPro" id="IPR057428">
    <property type="entry name" value="EFHB_EF-hand_C"/>
</dbReference>
<evidence type="ECO:0000256" key="3">
    <source>
        <dbReference type="ARBA" id="ARBA00022737"/>
    </source>
</evidence>
<evidence type="ECO:0000256" key="1">
    <source>
        <dbReference type="ARBA" id="ARBA00004245"/>
    </source>
</evidence>
<evidence type="ECO:0000256" key="4">
    <source>
        <dbReference type="ARBA" id="ARBA00023212"/>
    </source>
</evidence>
<dbReference type="PANTHER" id="PTHR12086:SF12">
    <property type="entry name" value="EF-HAND DOMAIN-CONTAINING FAMILY MEMBER B"/>
    <property type="match status" value="1"/>
</dbReference>
<name>A0A9W7FL68_9STRA</name>
<dbReference type="Proteomes" id="UP001165160">
    <property type="component" value="Unassembled WGS sequence"/>
</dbReference>
<keyword evidence="7" id="KW-1185">Reference proteome</keyword>
<keyword evidence="4" id="KW-0206">Cytoskeleton</keyword>
<organism evidence="6 7">
    <name type="scientific">Triparma verrucosa</name>
    <dbReference type="NCBI Taxonomy" id="1606542"/>
    <lineage>
        <taxon>Eukaryota</taxon>
        <taxon>Sar</taxon>
        <taxon>Stramenopiles</taxon>
        <taxon>Ochrophyta</taxon>
        <taxon>Bolidophyceae</taxon>
        <taxon>Parmales</taxon>
        <taxon>Triparmaceae</taxon>
        <taxon>Triparma</taxon>
    </lineage>
</organism>
<feature type="domain" description="EFHB C-terminal EF-hand" evidence="5">
    <location>
        <begin position="345"/>
        <end position="412"/>
    </location>
</feature>
<keyword evidence="2" id="KW-0963">Cytoplasm</keyword>
<comment type="subcellular location">
    <subcellularLocation>
        <location evidence="1">Cytoplasm</location>
        <location evidence="1">Cytoskeleton</location>
    </subcellularLocation>
</comment>
<accession>A0A9W7FL68</accession>
<proteinExistence type="predicted"/>
<dbReference type="EMBL" id="BRXX01000493">
    <property type="protein sequence ID" value="GMI14217.1"/>
    <property type="molecule type" value="Genomic_DNA"/>
</dbReference>
<evidence type="ECO:0000313" key="7">
    <source>
        <dbReference type="Proteomes" id="UP001165160"/>
    </source>
</evidence>
<dbReference type="Pfam" id="PF25325">
    <property type="entry name" value="EF-hand_EFHB_C"/>
    <property type="match status" value="1"/>
</dbReference>
<reference evidence="7" key="1">
    <citation type="journal article" date="2023" name="Commun. Biol.">
        <title>Genome analysis of Parmales, the sister group of diatoms, reveals the evolutionary specialization of diatoms from phago-mixotrophs to photoautotrophs.</title>
        <authorList>
            <person name="Ban H."/>
            <person name="Sato S."/>
            <person name="Yoshikawa S."/>
            <person name="Yamada K."/>
            <person name="Nakamura Y."/>
            <person name="Ichinomiya M."/>
            <person name="Sato N."/>
            <person name="Blanc-Mathieu R."/>
            <person name="Endo H."/>
            <person name="Kuwata A."/>
            <person name="Ogata H."/>
        </authorList>
    </citation>
    <scope>NUCLEOTIDE SEQUENCE [LARGE SCALE GENOMIC DNA]</scope>
    <source>
        <strain evidence="7">NIES 3699</strain>
    </source>
</reference>
<sequence>MMPPFPPKAGAINENLKLESAQMCVNPHAAEPPATPPHVRKWRKSNFVEPGKRVIHPGMQDDFAAGVDPNKIFGTGTASESDHVADVWKNPEGDTEFQKAKNQLMEAVYKSVKREPLGTSYNRGHKMPSFMKDDPKFRHGIKSVKGQTAKEVLNPADETEEDVQATKLYIKSHGSYGPGVQKTRNYNWKVDPHATVWGDKGKDIALGGLSQAVSDILHGVGDEPKKTITSKKYDDFQSMTDLLGRARNLGHGLSLPDKDHVFGKGSVRRGPNEWDSRDCIEGKYDISEQAPDADLGTTMTPGFRNCTTEVRRFGCPSVRSDIPKYARRSVADNQNYGDDVNARYLLHPSQFASLGVEDEEFVNGRDKEYIKTMFNDTGYGVADDVFEEIYASACEPDGSCGVDQYRKAYNNWLFATGGI</sequence>
<gene>
    <name evidence="6" type="ORF">TrVE_jg1122</name>
</gene>
<evidence type="ECO:0000256" key="2">
    <source>
        <dbReference type="ARBA" id="ARBA00022490"/>
    </source>
</evidence>
<keyword evidence="3" id="KW-0677">Repeat</keyword>
<protein>
    <recommendedName>
        <fullName evidence="5">EFHB C-terminal EF-hand domain-containing protein</fullName>
    </recommendedName>
</protein>
<dbReference type="PANTHER" id="PTHR12086">
    <property type="entry name" value="EF-HAND DOMAIN C-TERMINAL CONTAINING PROTEIN"/>
    <property type="match status" value="1"/>
</dbReference>
<dbReference type="GO" id="GO:0005856">
    <property type="term" value="C:cytoskeleton"/>
    <property type="evidence" value="ECO:0007669"/>
    <property type="project" value="UniProtKB-SubCell"/>
</dbReference>
<evidence type="ECO:0000259" key="5">
    <source>
        <dbReference type="Pfam" id="PF25325"/>
    </source>
</evidence>
<evidence type="ECO:0000313" key="6">
    <source>
        <dbReference type="EMBL" id="GMI14217.1"/>
    </source>
</evidence>
<dbReference type="InterPro" id="IPR040193">
    <property type="entry name" value="EFHC1/EFHC2/EFHB"/>
</dbReference>
<dbReference type="AlphaFoldDB" id="A0A9W7FL68"/>